<accession>A0AAD5SF59</accession>
<proteinExistence type="predicted"/>
<protein>
    <submittedName>
        <fullName evidence="1">Uncharacterized protein</fullName>
    </submittedName>
</protein>
<keyword evidence="2" id="KW-1185">Reference proteome</keyword>
<evidence type="ECO:0000313" key="2">
    <source>
        <dbReference type="Proteomes" id="UP001212841"/>
    </source>
</evidence>
<sequence length="133" mass="14528">ETAKTSSSAVNIEVPNVVSETPVKEEEKQETKRPCSALCSRCQFGFGPFTSADAQLIAEAQNKAGAFAPDDIQLLKALARKTPGATTEEILVELNKLRGWTGEQVKGKLEELTEIEGRGQRRDEGKRSSCFIM</sequence>
<feature type="non-terminal residue" evidence="1">
    <location>
        <position position="1"/>
    </location>
</feature>
<comment type="caution">
    <text evidence="1">The sequence shown here is derived from an EMBL/GenBank/DDBJ whole genome shotgun (WGS) entry which is preliminary data.</text>
</comment>
<organism evidence="1 2">
    <name type="scientific">Rhizophlyctis rosea</name>
    <dbReference type="NCBI Taxonomy" id="64517"/>
    <lineage>
        <taxon>Eukaryota</taxon>
        <taxon>Fungi</taxon>
        <taxon>Fungi incertae sedis</taxon>
        <taxon>Chytridiomycota</taxon>
        <taxon>Chytridiomycota incertae sedis</taxon>
        <taxon>Chytridiomycetes</taxon>
        <taxon>Rhizophlyctidales</taxon>
        <taxon>Rhizophlyctidaceae</taxon>
        <taxon>Rhizophlyctis</taxon>
    </lineage>
</organism>
<reference evidence="1" key="1">
    <citation type="submission" date="2020-05" db="EMBL/GenBank/DDBJ databases">
        <title>Phylogenomic resolution of chytrid fungi.</title>
        <authorList>
            <person name="Stajich J.E."/>
            <person name="Amses K."/>
            <person name="Simmons R."/>
            <person name="Seto K."/>
            <person name="Myers J."/>
            <person name="Bonds A."/>
            <person name="Quandt C.A."/>
            <person name="Barry K."/>
            <person name="Liu P."/>
            <person name="Grigoriev I."/>
            <person name="Longcore J.E."/>
            <person name="James T.Y."/>
        </authorList>
    </citation>
    <scope>NUCLEOTIDE SEQUENCE</scope>
    <source>
        <strain evidence="1">JEL0318</strain>
    </source>
</reference>
<dbReference type="Proteomes" id="UP001212841">
    <property type="component" value="Unassembled WGS sequence"/>
</dbReference>
<gene>
    <name evidence="1" type="ORF">HK097_010696</name>
</gene>
<name>A0AAD5SF59_9FUNG</name>
<dbReference type="EMBL" id="JADGJD010000816">
    <property type="protein sequence ID" value="KAJ3048296.1"/>
    <property type="molecule type" value="Genomic_DNA"/>
</dbReference>
<evidence type="ECO:0000313" key="1">
    <source>
        <dbReference type="EMBL" id="KAJ3048296.1"/>
    </source>
</evidence>
<dbReference type="AlphaFoldDB" id="A0AAD5SF59"/>